<dbReference type="RefSeq" id="WP_090078700.1">
    <property type="nucleotide sequence ID" value="NZ_FOQT01000001.1"/>
</dbReference>
<protein>
    <recommendedName>
        <fullName evidence="3">DUF4349 domain-containing protein</fullName>
    </recommendedName>
</protein>
<gene>
    <name evidence="4" type="ORF">SAMN05443292_0650</name>
</gene>
<dbReference type="Pfam" id="PF14257">
    <property type="entry name" value="DUF4349"/>
    <property type="match status" value="1"/>
</dbReference>
<evidence type="ECO:0000256" key="1">
    <source>
        <dbReference type="SAM" id="Coils"/>
    </source>
</evidence>
<keyword evidence="2" id="KW-0472">Membrane</keyword>
<sequence length="281" mass="32624">MRNYILLICCFFLLNCNKSENLNKNEVAVNAKLMDVIQPENSDKLVPPPPMSESDQIDEKSNLIPKKIIKNGYVEIEVSDIKNSQTKISESLKKFNAYIQTENFQNTDFRDELRLTIRVPHQNFEPLISSLSSNLGSLVSKEISSDDVTEEYTDVSIKLANKKIYLEKYRDLLKRANSTKDLMEIQEKIRGLEDEIDVSEGRLKFIDDRVNLSTLDLSLFKEKSRDAITSKIGFGSRFFDSLAQGWNNFVGFFLGLISFWPFLLIIPFIIFLWRKWKNRKK</sequence>
<name>A0A1I3DQX3_9FLAO</name>
<accession>A0A1I3DQX3</accession>
<dbReference type="Proteomes" id="UP000198931">
    <property type="component" value="Unassembled WGS sequence"/>
</dbReference>
<keyword evidence="2" id="KW-1133">Transmembrane helix</keyword>
<dbReference type="InterPro" id="IPR025645">
    <property type="entry name" value="DUF4349"/>
</dbReference>
<dbReference type="EMBL" id="FOQT01000001">
    <property type="protein sequence ID" value="SFH89137.1"/>
    <property type="molecule type" value="Genomic_DNA"/>
</dbReference>
<feature type="transmembrane region" description="Helical" evidence="2">
    <location>
        <begin position="249"/>
        <end position="273"/>
    </location>
</feature>
<feature type="domain" description="DUF4349" evidence="3">
    <location>
        <begin position="66"/>
        <end position="273"/>
    </location>
</feature>
<dbReference type="STRING" id="1125876.SAMN05443292_0650"/>
<evidence type="ECO:0000313" key="5">
    <source>
        <dbReference type="Proteomes" id="UP000198931"/>
    </source>
</evidence>
<organism evidence="4 5">
    <name type="scientific">Halpernia frigidisoli</name>
    <dbReference type="NCBI Taxonomy" id="1125876"/>
    <lineage>
        <taxon>Bacteria</taxon>
        <taxon>Pseudomonadati</taxon>
        <taxon>Bacteroidota</taxon>
        <taxon>Flavobacteriia</taxon>
        <taxon>Flavobacteriales</taxon>
        <taxon>Weeksellaceae</taxon>
        <taxon>Chryseobacterium group</taxon>
        <taxon>Halpernia</taxon>
    </lineage>
</organism>
<reference evidence="4 5" key="1">
    <citation type="submission" date="2016-10" db="EMBL/GenBank/DDBJ databases">
        <authorList>
            <person name="de Groot N.N."/>
        </authorList>
    </citation>
    <scope>NUCLEOTIDE SEQUENCE [LARGE SCALE GENOMIC DNA]</scope>
    <source>
        <strain evidence="4 5">DSM 26000</strain>
    </source>
</reference>
<dbReference type="AlphaFoldDB" id="A0A1I3DQX3"/>
<dbReference type="OrthoDB" id="5381491at2"/>
<proteinExistence type="predicted"/>
<evidence type="ECO:0000256" key="2">
    <source>
        <dbReference type="SAM" id="Phobius"/>
    </source>
</evidence>
<keyword evidence="2" id="KW-0812">Transmembrane</keyword>
<evidence type="ECO:0000259" key="3">
    <source>
        <dbReference type="Pfam" id="PF14257"/>
    </source>
</evidence>
<feature type="coiled-coil region" evidence="1">
    <location>
        <begin position="166"/>
        <end position="202"/>
    </location>
</feature>
<keyword evidence="1" id="KW-0175">Coiled coil</keyword>
<keyword evidence="5" id="KW-1185">Reference proteome</keyword>
<evidence type="ECO:0000313" key="4">
    <source>
        <dbReference type="EMBL" id="SFH89137.1"/>
    </source>
</evidence>